<proteinExistence type="predicted"/>
<dbReference type="AlphaFoldDB" id="A0A8D2FKF2"/>
<dbReference type="GO" id="GO:0005737">
    <property type="term" value="C:cytoplasm"/>
    <property type="evidence" value="ECO:0007669"/>
    <property type="project" value="TreeGrafter"/>
</dbReference>
<reference evidence="2" key="2">
    <citation type="submission" date="2025-08" db="UniProtKB">
        <authorList>
            <consortium name="Ensembl"/>
        </authorList>
    </citation>
    <scope>IDENTIFICATION</scope>
</reference>
<dbReference type="PRINTS" id="PR02102">
    <property type="entry name" value="PROTEININCA1"/>
</dbReference>
<feature type="compositionally biased region" description="Basic and acidic residues" evidence="1">
    <location>
        <begin position="104"/>
        <end position="133"/>
    </location>
</feature>
<feature type="compositionally biased region" description="Basic and acidic residues" evidence="1">
    <location>
        <begin position="150"/>
        <end position="164"/>
    </location>
</feature>
<dbReference type="GO" id="GO:0030332">
    <property type="term" value="F:cyclin binding"/>
    <property type="evidence" value="ECO:0007669"/>
    <property type="project" value="TreeGrafter"/>
</dbReference>
<keyword evidence="3" id="KW-1185">Reference proteome</keyword>
<evidence type="ECO:0000256" key="1">
    <source>
        <dbReference type="SAM" id="MobiDB-lite"/>
    </source>
</evidence>
<feature type="compositionally biased region" description="Basic and acidic residues" evidence="1">
    <location>
        <begin position="176"/>
        <end position="187"/>
    </location>
</feature>
<dbReference type="Ensembl" id="ENSTGET00000029801.1">
    <property type="protein sequence ID" value="ENSTGEP00000025017.1"/>
    <property type="gene ID" value="ENSTGEG00000020181.1"/>
</dbReference>
<name>A0A8D2FKF2_THEGE</name>
<organism evidence="2 3">
    <name type="scientific">Theropithecus gelada</name>
    <name type="common">Gelada baboon</name>
    <dbReference type="NCBI Taxonomy" id="9565"/>
    <lineage>
        <taxon>Eukaryota</taxon>
        <taxon>Metazoa</taxon>
        <taxon>Chordata</taxon>
        <taxon>Craniata</taxon>
        <taxon>Vertebrata</taxon>
        <taxon>Euteleostomi</taxon>
        <taxon>Mammalia</taxon>
        <taxon>Eutheria</taxon>
        <taxon>Euarchontoglires</taxon>
        <taxon>Primates</taxon>
        <taxon>Haplorrhini</taxon>
        <taxon>Catarrhini</taxon>
        <taxon>Cercopithecidae</taxon>
        <taxon>Cercopithecinae</taxon>
        <taxon>Theropithecus</taxon>
    </lineage>
</organism>
<feature type="compositionally biased region" description="Basic and acidic residues" evidence="1">
    <location>
        <begin position="46"/>
        <end position="59"/>
    </location>
</feature>
<accession>A0A8D2FKF2</accession>
<dbReference type="GO" id="GO:0008285">
    <property type="term" value="P:negative regulation of cell population proliferation"/>
    <property type="evidence" value="ECO:0007669"/>
    <property type="project" value="TreeGrafter"/>
</dbReference>
<feature type="compositionally biased region" description="Low complexity" evidence="1">
    <location>
        <begin position="66"/>
        <end position="75"/>
    </location>
</feature>
<reference evidence="2" key="1">
    <citation type="submission" date="2018-05" db="EMBL/GenBank/DDBJ databases">
        <title>Whole genome of Theropithecus gelada.</title>
        <authorList>
            <person name="Chiou K.L."/>
            <person name="Snyder-Mackler N."/>
        </authorList>
    </citation>
    <scope>NUCLEOTIDE SEQUENCE [LARGE SCALE GENOMIC DNA]</scope>
</reference>
<protein>
    <recommendedName>
        <fullName evidence="4">Inhibitor of CDK, cyclin A1 interacting protein 1</fullName>
    </recommendedName>
</protein>
<feature type="region of interest" description="Disordered" evidence="1">
    <location>
        <begin position="1"/>
        <end position="201"/>
    </location>
</feature>
<dbReference type="InterPro" id="IPR026238">
    <property type="entry name" value="INCA1"/>
</dbReference>
<evidence type="ECO:0000313" key="2">
    <source>
        <dbReference type="Ensembl" id="ENSTGEP00000025017.1"/>
    </source>
</evidence>
<dbReference type="GO" id="GO:0004861">
    <property type="term" value="F:cyclin-dependent protein serine/threonine kinase inhibitor activity"/>
    <property type="evidence" value="ECO:0007669"/>
    <property type="project" value="TreeGrafter"/>
</dbReference>
<dbReference type="PANTHER" id="PTHR37341">
    <property type="entry name" value="PROTEIN INCA1"/>
    <property type="match status" value="1"/>
</dbReference>
<evidence type="ECO:0000313" key="3">
    <source>
        <dbReference type="Proteomes" id="UP000694411"/>
    </source>
</evidence>
<sequence length="476" mass="51673">SRLSSLDRAAGPRLPAPQPGTFLRGRPFPPPCPALTSARRGSRSGSAEKDKLSGKREAAAGRIRGRFVAAPAPRRVPGRRAADSRPGGGSSSGASGRRPPGQRELGRERGAGDARARAERRARAVLGRSRERPGLLLLKGQRSRPVGPSEKGRGDRTADAEGRADAATQEGCRCLRSRETSGPDPRGHPGPGPTHVAAVGGPGRGYPEVNCGGSFLASFCSILPLDLAPKRKLPTQPSPVMQVQDDGGNLIPFAKCSRVVSRSPPPRLPSQSLRLMPQRYGDVFWKNLSQRPSLTWLEEQHIPPMLRATGCSQLGLYPPEQLPPPEMLWRRKKRRPCLERMQQQGLGGVPARVRAVTYHLEDLRRRQSIINELKKAQWGSSGAASEPVVLGEEGCGFPSTNEYPDLEEERATYPQEENSFLTPGRAQLLWSPWSPLGQEAACASRQLHTLASFSTVTARRNPLHNPWGMQLAASEE</sequence>
<evidence type="ECO:0008006" key="4">
    <source>
        <dbReference type="Google" id="ProtNLM"/>
    </source>
</evidence>
<dbReference type="Proteomes" id="UP000694411">
    <property type="component" value="Chromosome 16"/>
</dbReference>
<dbReference type="PANTHER" id="PTHR37341:SF1">
    <property type="entry name" value="PROTEIN INCA1"/>
    <property type="match status" value="1"/>
</dbReference>
<dbReference type="Pfam" id="PF15142">
    <property type="entry name" value="INCA1"/>
    <property type="match status" value="1"/>
</dbReference>
<reference evidence="2" key="3">
    <citation type="submission" date="2025-09" db="UniProtKB">
        <authorList>
            <consortium name="Ensembl"/>
        </authorList>
    </citation>
    <scope>IDENTIFICATION</scope>
</reference>